<dbReference type="EMBL" id="RHHM01000002">
    <property type="protein sequence ID" value="RQM39461.1"/>
    <property type="molecule type" value="Genomic_DNA"/>
</dbReference>
<dbReference type="Proteomes" id="UP000279457">
    <property type="component" value="Unassembled WGS sequence"/>
</dbReference>
<dbReference type="GO" id="GO:0090729">
    <property type="term" value="F:toxin activity"/>
    <property type="evidence" value="ECO:0007669"/>
    <property type="project" value="UniProtKB-KW"/>
</dbReference>
<evidence type="ECO:0000313" key="6">
    <source>
        <dbReference type="EMBL" id="RQM39461.1"/>
    </source>
</evidence>
<accession>A0A3N6SKX1</accession>
<evidence type="ECO:0000256" key="1">
    <source>
        <dbReference type="ARBA" id="ARBA00004219"/>
    </source>
</evidence>
<evidence type="ECO:0000256" key="2">
    <source>
        <dbReference type="ARBA" id="ARBA00022656"/>
    </source>
</evidence>
<keyword evidence="3" id="KW-1266">Target cell cytoplasm</keyword>
<sequence length="308" mass="29988">MARTQNSEANLMAHAVVGAVTSYAAGNSALAGASGAVMGEFIAQQMYPGIPRDQLSEAQKQTVSALATLAAGLAGGVTGGSTADAVAGALAGKNSSNNNNLGGLGSYDQAAASLGTSMIEAGATAEEISAALSKNAKGDLPANQNPATGLLTAWGAGATTVVAPVLLPATATAGSVIGAGAIGGSANVFNQLNSSDPFSATDALIATGVSALTQGKGFWFTEVASVTGAYAGAKLQGKDSTAPMIGAGLGTLGGATIGKGVERLQTTVPQFNIPKLTGAVAESAGSEYLGSSAQNLAEKVKQKLEKGQ</sequence>
<dbReference type="InterPro" id="IPR006914">
    <property type="entry name" value="VENN_dom"/>
</dbReference>
<keyword evidence="2" id="KW-0800">Toxin</keyword>
<dbReference type="OrthoDB" id="6522822at2"/>
<keyword evidence="7" id="KW-1185">Reference proteome</keyword>
<dbReference type="RefSeq" id="WP_124231769.1">
    <property type="nucleotide sequence ID" value="NZ_RHHM01000002.1"/>
</dbReference>
<keyword evidence="4" id="KW-0843">Virulence</keyword>
<evidence type="ECO:0000256" key="4">
    <source>
        <dbReference type="ARBA" id="ARBA00023026"/>
    </source>
</evidence>
<proteinExistence type="predicted"/>
<feature type="domain" description="VENN motif-containing" evidence="5">
    <location>
        <begin position="53"/>
        <end position="102"/>
    </location>
</feature>
<comment type="subcellular location">
    <subcellularLocation>
        <location evidence="1">Target cell</location>
        <location evidence="1">Target cell cytoplasm</location>
    </subcellularLocation>
</comment>
<evidence type="ECO:0000259" key="5">
    <source>
        <dbReference type="Pfam" id="PF04829"/>
    </source>
</evidence>
<dbReference type="Pfam" id="PF04829">
    <property type="entry name" value="PT-VENN"/>
    <property type="match status" value="1"/>
</dbReference>
<evidence type="ECO:0000313" key="7">
    <source>
        <dbReference type="Proteomes" id="UP000279457"/>
    </source>
</evidence>
<gene>
    <name evidence="6" type="ORF">EB241_03245</name>
</gene>
<protein>
    <recommendedName>
        <fullName evidence="5">VENN motif-containing domain-containing protein</fullName>
    </recommendedName>
</protein>
<comment type="caution">
    <text evidence="6">The sequence shown here is derived from an EMBL/GenBank/DDBJ whole genome shotgun (WGS) entry which is preliminary data.</text>
</comment>
<organism evidence="6 7">
    <name type="scientific">Erwinia psidii</name>
    <dbReference type="NCBI Taxonomy" id="69224"/>
    <lineage>
        <taxon>Bacteria</taxon>
        <taxon>Pseudomonadati</taxon>
        <taxon>Pseudomonadota</taxon>
        <taxon>Gammaproteobacteria</taxon>
        <taxon>Enterobacterales</taxon>
        <taxon>Erwiniaceae</taxon>
        <taxon>Erwinia</taxon>
    </lineage>
</organism>
<evidence type="ECO:0000256" key="3">
    <source>
        <dbReference type="ARBA" id="ARBA00022913"/>
    </source>
</evidence>
<reference evidence="6 7" key="1">
    <citation type="submission" date="2018-10" db="EMBL/GenBank/DDBJ databases">
        <title>Draft genome sequence for the type isolate of Erwinia psidii, agent causal of bacterial blight in guava (Psidium guajava) and wilt and die-back of Eucalyptus spp.</title>
        <authorList>
            <person name="Hermenegildo P.S."/>
            <person name="Santos S.A."/>
            <person name="Guimaraes L.M.S."/>
            <person name="Vidigal P.M.P."/>
            <person name="Pereira I.C."/>
            <person name="Badel J.L."/>
            <person name="Alfenas-Zerbini P."/>
            <person name="Ferreira M.A.S.V."/>
            <person name="Alfenas A.C."/>
        </authorList>
    </citation>
    <scope>NUCLEOTIDE SEQUENCE [LARGE SCALE GENOMIC DNA]</scope>
    <source>
        <strain evidence="6 7">IBSBF 435</strain>
    </source>
</reference>
<dbReference type="AlphaFoldDB" id="A0A3N6SKX1"/>
<name>A0A3N6SKX1_9GAMM</name>